<evidence type="ECO:0000313" key="2">
    <source>
        <dbReference type="Proteomes" id="UP000467700"/>
    </source>
</evidence>
<evidence type="ECO:0000313" key="1">
    <source>
        <dbReference type="EMBL" id="CAA7268875.1"/>
    </source>
</evidence>
<organism evidence="1 2">
    <name type="scientific">Cyclocybe aegerita</name>
    <name type="common">Black poplar mushroom</name>
    <name type="synonym">Agrocybe aegerita</name>
    <dbReference type="NCBI Taxonomy" id="1973307"/>
    <lineage>
        <taxon>Eukaryota</taxon>
        <taxon>Fungi</taxon>
        <taxon>Dikarya</taxon>
        <taxon>Basidiomycota</taxon>
        <taxon>Agaricomycotina</taxon>
        <taxon>Agaricomycetes</taxon>
        <taxon>Agaricomycetidae</taxon>
        <taxon>Agaricales</taxon>
        <taxon>Agaricineae</taxon>
        <taxon>Bolbitiaceae</taxon>
        <taxon>Cyclocybe</taxon>
    </lineage>
</organism>
<dbReference type="EMBL" id="CACVBS010000071">
    <property type="protein sequence ID" value="CAA7268875.1"/>
    <property type="molecule type" value="Genomic_DNA"/>
</dbReference>
<comment type="caution">
    <text evidence="1">The sequence shown here is derived from an EMBL/GenBank/DDBJ whole genome shotgun (WGS) entry which is preliminary data.</text>
</comment>
<protein>
    <submittedName>
        <fullName evidence="1">Uncharacterized protein</fullName>
    </submittedName>
</protein>
<name>A0A8S0W3M7_CYCAE</name>
<proteinExistence type="predicted"/>
<dbReference type="Proteomes" id="UP000467700">
    <property type="component" value="Unassembled WGS sequence"/>
</dbReference>
<dbReference type="AlphaFoldDB" id="A0A8S0W3M7"/>
<keyword evidence="2" id="KW-1185">Reference proteome</keyword>
<reference evidence="1 2" key="1">
    <citation type="submission" date="2020-01" db="EMBL/GenBank/DDBJ databases">
        <authorList>
            <person name="Gupta K D."/>
        </authorList>
    </citation>
    <scope>NUCLEOTIDE SEQUENCE [LARGE SCALE GENOMIC DNA]</scope>
</reference>
<accession>A0A8S0W3M7</accession>
<sequence>MPGEREERTRRAIGDALDVRRNGKSFPQGTGVSAIQHRNPNLLVYQHPILAEVRVLALERAVVDILVLCNVIRDPVLLVKSRLAFHAIARENKFWHFGAASTTHVKRSATTEIVGRARSRIKHDAGAGRRSERSAVALARRFGVSSREKRRGLGDLAVIKRVIDCSIAASTNAKSLVMFPLQSQQHVLGLQA</sequence>
<gene>
    <name evidence="1" type="ORF">AAE3_LOCUS11146</name>
</gene>